<organism evidence="1 2">
    <name type="scientific">Thamnocephalis sphaerospora</name>
    <dbReference type="NCBI Taxonomy" id="78915"/>
    <lineage>
        <taxon>Eukaryota</taxon>
        <taxon>Fungi</taxon>
        <taxon>Fungi incertae sedis</taxon>
        <taxon>Zoopagomycota</taxon>
        <taxon>Zoopagomycotina</taxon>
        <taxon>Zoopagomycetes</taxon>
        <taxon>Zoopagales</taxon>
        <taxon>Sigmoideomycetaceae</taxon>
        <taxon>Thamnocephalis</taxon>
    </lineage>
</organism>
<accession>A0A4P9XVL2</accession>
<protein>
    <submittedName>
        <fullName evidence="1">Uncharacterized protein</fullName>
    </submittedName>
</protein>
<dbReference type="InterPro" id="IPR055334">
    <property type="entry name" value="PEX8-like"/>
</dbReference>
<gene>
    <name evidence="1" type="ORF">THASP1DRAFT_27915</name>
</gene>
<dbReference type="Proteomes" id="UP000271241">
    <property type="component" value="Unassembled WGS sequence"/>
</dbReference>
<dbReference type="OrthoDB" id="2357318at2759"/>
<reference evidence="2" key="1">
    <citation type="journal article" date="2018" name="Nat. Microbiol.">
        <title>Leveraging single-cell genomics to expand the fungal tree of life.</title>
        <authorList>
            <person name="Ahrendt S.R."/>
            <person name="Quandt C.A."/>
            <person name="Ciobanu D."/>
            <person name="Clum A."/>
            <person name="Salamov A."/>
            <person name="Andreopoulos B."/>
            <person name="Cheng J.F."/>
            <person name="Woyke T."/>
            <person name="Pelin A."/>
            <person name="Henrissat B."/>
            <person name="Reynolds N.K."/>
            <person name="Benny G.L."/>
            <person name="Smith M.E."/>
            <person name="James T.Y."/>
            <person name="Grigoriev I.V."/>
        </authorList>
    </citation>
    <scope>NUCLEOTIDE SEQUENCE [LARGE SCALE GENOMIC DNA]</scope>
    <source>
        <strain evidence="2">RSA 1356</strain>
    </source>
</reference>
<name>A0A4P9XVL2_9FUNG</name>
<dbReference type="STRING" id="78915.A0A4P9XVL2"/>
<dbReference type="PANTHER" id="PTHR39214:SF1">
    <property type="entry name" value="MICROBODY (PEROXISOME) BIOGENESIS PROTEIN PEROXIN 8 (EUROFUNG)"/>
    <property type="match status" value="1"/>
</dbReference>
<proteinExistence type="predicted"/>
<evidence type="ECO:0000313" key="1">
    <source>
        <dbReference type="EMBL" id="RKP10324.1"/>
    </source>
</evidence>
<evidence type="ECO:0000313" key="2">
    <source>
        <dbReference type="Proteomes" id="UP000271241"/>
    </source>
</evidence>
<keyword evidence="2" id="KW-1185">Reference proteome</keyword>
<dbReference type="EMBL" id="KZ992459">
    <property type="protein sequence ID" value="RKP10324.1"/>
    <property type="molecule type" value="Genomic_DNA"/>
</dbReference>
<dbReference type="PANTHER" id="PTHR39214">
    <property type="entry name" value="MICROBODY (PEROXISOME) BIOGENESIS PROTEIN PEROXIN 8 (EUROFUNG)"/>
    <property type="match status" value="1"/>
</dbReference>
<sequence>MALELAPYYSDMLLQAYPALVSVDQLRHAYAAMVDCLAEQDEAYAWLVVQRLIDAIDAIPPMTPANISVEASPEDPAAGATAVARGHLLVTLCDQLRVVSLAQFDQLLAEVRRLLLAETASAARTAVVKILFDDISQQLDFTRKEHATKWYLSLATELGISGAL</sequence>
<dbReference type="AlphaFoldDB" id="A0A4P9XVL2"/>